<evidence type="ECO:0000259" key="1">
    <source>
        <dbReference type="Pfam" id="PF00535"/>
    </source>
</evidence>
<dbReference type="InterPro" id="IPR001173">
    <property type="entry name" value="Glyco_trans_2-like"/>
</dbReference>
<evidence type="ECO:0000313" key="3">
    <source>
        <dbReference type="Proteomes" id="UP000245880"/>
    </source>
</evidence>
<keyword evidence="2" id="KW-0808">Transferase</keyword>
<dbReference type="CDD" id="cd04196">
    <property type="entry name" value="GT_2_like_d"/>
    <property type="match status" value="1"/>
</dbReference>
<dbReference type="SUPFAM" id="SSF53448">
    <property type="entry name" value="Nucleotide-diphospho-sugar transferases"/>
    <property type="match status" value="1"/>
</dbReference>
<evidence type="ECO:0000313" key="2">
    <source>
        <dbReference type="EMBL" id="PWJ55262.1"/>
    </source>
</evidence>
<dbReference type="OrthoDB" id="9802649at2"/>
<dbReference type="Proteomes" id="UP000245880">
    <property type="component" value="Unassembled WGS sequence"/>
</dbReference>
<dbReference type="Pfam" id="PF00535">
    <property type="entry name" value="Glycos_transf_2"/>
    <property type="match status" value="1"/>
</dbReference>
<proteinExistence type="predicted"/>
<dbReference type="InterPro" id="IPR029044">
    <property type="entry name" value="Nucleotide-diphossugar_trans"/>
</dbReference>
<gene>
    <name evidence="2" type="ORF">CLV98_11431</name>
</gene>
<comment type="caution">
    <text evidence="2">The sequence shown here is derived from an EMBL/GenBank/DDBJ whole genome shotgun (WGS) entry which is preliminary data.</text>
</comment>
<dbReference type="InterPro" id="IPR050834">
    <property type="entry name" value="Glycosyltransf_2"/>
</dbReference>
<dbReference type="PANTHER" id="PTHR43685:SF11">
    <property type="entry name" value="GLYCOSYLTRANSFERASE TAGX-RELATED"/>
    <property type="match status" value="1"/>
</dbReference>
<dbReference type="GO" id="GO:0016740">
    <property type="term" value="F:transferase activity"/>
    <property type="evidence" value="ECO:0007669"/>
    <property type="project" value="UniProtKB-KW"/>
</dbReference>
<dbReference type="AlphaFoldDB" id="A0A316ACE7"/>
<dbReference type="PANTHER" id="PTHR43685">
    <property type="entry name" value="GLYCOSYLTRANSFERASE"/>
    <property type="match status" value="1"/>
</dbReference>
<dbReference type="Gene3D" id="3.90.550.10">
    <property type="entry name" value="Spore Coat Polysaccharide Biosynthesis Protein SpsA, Chain A"/>
    <property type="match status" value="1"/>
</dbReference>
<feature type="domain" description="Glycosyltransferase 2-like" evidence="1">
    <location>
        <begin position="3"/>
        <end position="176"/>
    </location>
</feature>
<name>A0A316ACE7_9BACT</name>
<dbReference type="EMBL" id="QGDT01000014">
    <property type="protein sequence ID" value="PWJ55262.1"/>
    <property type="molecule type" value="Genomic_DNA"/>
</dbReference>
<organism evidence="2 3">
    <name type="scientific">Dyadobacter jejuensis</name>
    <dbReference type="NCBI Taxonomy" id="1082580"/>
    <lineage>
        <taxon>Bacteria</taxon>
        <taxon>Pseudomonadati</taxon>
        <taxon>Bacteroidota</taxon>
        <taxon>Cytophagia</taxon>
        <taxon>Cytophagales</taxon>
        <taxon>Spirosomataceae</taxon>
        <taxon>Dyadobacter</taxon>
    </lineage>
</organism>
<accession>A0A316ACE7</accession>
<sequence>MISVAMCTYGGEKYLPQQLESIANQTIRVDELVVCDDRSKDSTIAVLKSYAEKLPFPVRIIQNEENLGSTKNFEKCISLCEGDIVFLTDQDDIWRSDRVEKQLNFLEKHPEQDAVFSNAMMIDDDSLPTGKTIWEEIEFDARKQEKWRQGKAHEILFNGFVVTGATLTLRKSCLERLLPFPTHVPDLIHDAWIAMVLGLENKISFIPENLIDYRIHASQQVGFGSKTDYVSLKERMSRGRDEKLVPLKEKAEKLNDLYVLLRSIPFVPREKLIKLYLAKRHFESRSSLPHNRFLRLTPIMNQVVRGQYIFSSKDWWIPAIGDLLE</sequence>
<dbReference type="RefSeq" id="WP_109677192.1">
    <property type="nucleotide sequence ID" value="NZ_QGDT01000014.1"/>
</dbReference>
<protein>
    <submittedName>
        <fullName evidence="2">Glycosyltransferase involved in cell wall biosynthesis</fullName>
    </submittedName>
</protein>
<reference evidence="2 3" key="1">
    <citation type="submission" date="2018-03" db="EMBL/GenBank/DDBJ databases">
        <title>Genomic Encyclopedia of Archaeal and Bacterial Type Strains, Phase II (KMG-II): from individual species to whole genera.</title>
        <authorList>
            <person name="Goeker M."/>
        </authorList>
    </citation>
    <scope>NUCLEOTIDE SEQUENCE [LARGE SCALE GENOMIC DNA]</scope>
    <source>
        <strain evidence="2 3">DSM 100346</strain>
    </source>
</reference>
<keyword evidence="3" id="KW-1185">Reference proteome</keyword>